<evidence type="ECO:0000259" key="4">
    <source>
        <dbReference type="Pfam" id="PF08279"/>
    </source>
</evidence>
<dbReference type="PATRIC" id="fig|224013.5.peg.1408"/>
<dbReference type="InterPro" id="IPR036388">
    <property type="entry name" value="WH-like_DNA-bd_sf"/>
</dbReference>
<dbReference type="InterPro" id="IPR057727">
    <property type="entry name" value="WCX_dom"/>
</dbReference>
<evidence type="ECO:0000313" key="7">
    <source>
        <dbReference type="EMBL" id="ALF52471.1"/>
    </source>
</evidence>
<dbReference type="STRING" id="224013.ACX27_05815"/>
<feature type="domain" description="WYL" evidence="5">
    <location>
        <begin position="144"/>
        <end position="211"/>
    </location>
</feature>
<dbReference type="InterPro" id="IPR036390">
    <property type="entry name" value="WH_DNA-bd_sf"/>
</dbReference>
<reference evidence="8" key="1">
    <citation type="submission" date="2015-07" db="EMBL/GenBank/DDBJ databases">
        <title>Genome Of Nitrogen-Fixing Cyanobacterium Nostoc piscinale CENA21 From Solimoes/Amazon River Floodplain Sediments And Comparative Genomics To Uncover Biosynthetic Natural Products Potential.</title>
        <authorList>
            <person name="Leao T.F."/>
            <person name="Leao P.N."/>
            <person name="Guimaraes P.I."/>
            <person name="de Melo A.G.C."/>
            <person name="Ramos R.T.J."/>
            <person name="Silva A."/>
            <person name="Fiore M.F."/>
            <person name="Schneider M.P.C."/>
        </authorList>
    </citation>
    <scope>NUCLEOTIDE SEQUENCE [LARGE SCALE GENOMIC DNA]</scope>
    <source>
        <strain evidence="8">CENA21</strain>
    </source>
</reference>
<evidence type="ECO:0000256" key="1">
    <source>
        <dbReference type="ARBA" id="ARBA00023015"/>
    </source>
</evidence>
<dbReference type="KEGG" id="npz:ACX27_05815"/>
<dbReference type="PROSITE" id="PS00894">
    <property type="entry name" value="HTH_DEOR_1"/>
    <property type="match status" value="1"/>
</dbReference>
<dbReference type="Gene3D" id="1.10.10.10">
    <property type="entry name" value="Winged helix-like DNA-binding domain superfamily/Winged helix DNA-binding domain"/>
    <property type="match status" value="1"/>
</dbReference>
<gene>
    <name evidence="7" type="ORF">ACX27_05815</name>
</gene>
<dbReference type="InterPro" id="IPR026881">
    <property type="entry name" value="WYL_dom"/>
</dbReference>
<dbReference type="Pfam" id="PF13280">
    <property type="entry name" value="WYL"/>
    <property type="match status" value="1"/>
</dbReference>
<accession>A0A0M4SVD2</accession>
<organism evidence="7 8">
    <name type="scientific">Nostoc piscinale CENA21</name>
    <dbReference type="NCBI Taxonomy" id="224013"/>
    <lineage>
        <taxon>Bacteria</taxon>
        <taxon>Bacillati</taxon>
        <taxon>Cyanobacteriota</taxon>
        <taxon>Cyanophyceae</taxon>
        <taxon>Nostocales</taxon>
        <taxon>Nostocaceae</taxon>
        <taxon>Nostoc</taxon>
    </lineage>
</organism>
<dbReference type="Proteomes" id="UP000062645">
    <property type="component" value="Chromosome"/>
</dbReference>
<evidence type="ECO:0000259" key="6">
    <source>
        <dbReference type="Pfam" id="PF25583"/>
    </source>
</evidence>
<dbReference type="Pfam" id="PF08279">
    <property type="entry name" value="HTH_11"/>
    <property type="match status" value="1"/>
</dbReference>
<dbReference type="InterPro" id="IPR051534">
    <property type="entry name" value="CBASS_pafABC_assoc_protein"/>
</dbReference>
<sequence>MSRHLERLLQLDSLLRTRQRPTTVSLAQELEVSERTIRNDLAFLKDRFHAPLEYSHKLGHHYTESEWRLPSIPLSKGELFALTVGARMLEAYAGSPYALQLRSAIARLSERLPETIWVNVQQLAQEHILFNAGAEIDLDPDIWHKIEDACSLRKRVMMTYYTASRDDISERKLDPYLLHVYRGTNLYLIGYCHNRQKFLWFRVDRIRKLEILQEYFTPDPQFNAKEYIGNVFQHEVGDKQLDVKIWFDAKTAPYIRERRWHYTQEIEQHSDGSLTLKMCVRGINDLKRWVMWYGKGAVVKSPPELVELVRQEVEAMSNNYAVKTI</sequence>
<evidence type="ECO:0000313" key="8">
    <source>
        <dbReference type="Proteomes" id="UP000062645"/>
    </source>
</evidence>
<dbReference type="PIRSF" id="PIRSF016838">
    <property type="entry name" value="PafC"/>
    <property type="match status" value="1"/>
</dbReference>
<dbReference type="InterPro" id="IPR013196">
    <property type="entry name" value="HTH_11"/>
</dbReference>
<dbReference type="SUPFAM" id="SSF46785">
    <property type="entry name" value="Winged helix' DNA-binding domain"/>
    <property type="match status" value="1"/>
</dbReference>
<reference evidence="7 8" key="2">
    <citation type="journal article" date="2016" name="Genome Announc.">
        <title>Draft Genome Sequence of the N2-Fixing Cyanobacterium Nostoc piscinale CENA21, Isolated from the Brazilian Amazon Floodplain.</title>
        <authorList>
            <person name="Leao T."/>
            <person name="Guimaraes P.I."/>
            <person name="de Melo A.G."/>
            <person name="Ramos R.T."/>
            <person name="Leao P.N."/>
            <person name="Silva A."/>
            <person name="Fiore M.F."/>
            <person name="Schneider M.P."/>
        </authorList>
    </citation>
    <scope>NUCLEOTIDE SEQUENCE [LARGE SCALE GENOMIC DNA]</scope>
    <source>
        <strain evidence="7 8">CENA21</strain>
    </source>
</reference>
<feature type="domain" description="Helix-turn-helix type 11" evidence="4">
    <location>
        <begin position="8"/>
        <end position="54"/>
    </location>
</feature>
<keyword evidence="1" id="KW-0805">Transcription regulation</keyword>
<dbReference type="AlphaFoldDB" id="A0A0M4SVD2"/>
<dbReference type="InterPro" id="IPR028349">
    <property type="entry name" value="PafC-like"/>
</dbReference>
<dbReference type="Pfam" id="PF25583">
    <property type="entry name" value="WCX"/>
    <property type="match status" value="1"/>
</dbReference>
<evidence type="ECO:0000256" key="3">
    <source>
        <dbReference type="ARBA" id="ARBA00023163"/>
    </source>
</evidence>
<keyword evidence="2 7" id="KW-0238">DNA-binding</keyword>
<dbReference type="PROSITE" id="PS52050">
    <property type="entry name" value="WYL"/>
    <property type="match status" value="1"/>
</dbReference>
<dbReference type="PANTHER" id="PTHR34580:SF9">
    <property type="entry name" value="SLL5097 PROTEIN"/>
    <property type="match status" value="1"/>
</dbReference>
<feature type="domain" description="WCX" evidence="6">
    <location>
        <begin position="241"/>
        <end position="316"/>
    </location>
</feature>
<keyword evidence="3" id="KW-0804">Transcription</keyword>
<dbReference type="GO" id="GO:0003677">
    <property type="term" value="F:DNA binding"/>
    <property type="evidence" value="ECO:0007669"/>
    <property type="project" value="UniProtKB-KW"/>
</dbReference>
<evidence type="ECO:0000256" key="2">
    <source>
        <dbReference type="ARBA" id="ARBA00023125"/>
    </source>
</evidence>
<name>A0A0M4SVD2_9NOSO</name>
<dbReference type="OrthoDB" id="9767131at2"/>
<keyword evidence="8" id="KW-1185">Reference proteome</keyword>
<dbReference type="RefSeq" id="WP_062289618.1">
    <property type="nucleotide sequence ID" value="NZ_CP012036.1"/>
</dbReference>
<dbReference type="GO" id="GO:0003700">
    <property type="term" value="F:DNA-binding transcription factor activity"/>
    <property type="evidence" value="ECO:0007669"/>
    <property type="project" value="InterPro"/>
</dbReference>
<evidence type="ECO:0000259" key="5">
    <source>
        <dbReference type="Pfam" id="PF13280"/>
    </source>
</evidence>
<proteinExistence type="predicted"/>
<dbReference type="InterPro" id="IPR018356">
    <property type="entry name" value="Tscrpt_reg_HTH_DeoR_CS"/>
</dbReference>
<protein>
    <submittedName>
        <fullName evidence="7">DNA-binding protein</fullName>
    </submittedName>
</protein>
<dbReference type="EMBL" id="CP012036">
    <property type="protein sequence ID" value="ALF52471.1"/>
    <property type="molecule type" value="Genomic_DNA"/>
</dbReference>
<dbReference type="PANTHER" id="PTHR34580">
    <property type="match status" value="1"/>
</dbReference>